<reference evidence="1 2" key="1">
    <citation type="journal article" date="2013" name="Genome Announc.">
        <title>Draft Genome Sequence of Helicobacter fennelliae Strain MRY12-0050, Isolated from a Bacteremia Patient.</title>
        <authorList>
            <person name="Rimbara E."/>
            <person name="Matsui M."/>
            <person name="Mori S."/>
            <person name="Suzuki S."/>
            <person name="Suzuki M."/>
            <person name="Kim H."/>
            <person name="Sekizuka T."/>
            <person name="Kuroda M."/>
            <person name="Shibayama K."/>
        </authorList>
    </citation>
    <scope>NUCLEOTIDE SEQUENCE [LARGE SCALE GENOMIC DNA]</scope>
    <source>
        <strain evidence="1 2">MRY12-0050</strain>
    </source>
</reference>
<keyword evidence="2" id="KW-1185">Reference proteome</keyword>
<evidence type="ECO:0000313" key="2">
    <source>
        <dbReference type="Proteomes" id="UP000018143"/>
    </source>
</evidence>
<dbReference type="EMBL" id="BASD01000003">
    <property type="protein sequence ID" value="GAD17928.1"/>
    <property type="molecule type" value="Genomic_DNA"/>
</dbReference>
<name>T1DUK5_9HELI</name>
<dbReference type="AlphaFoldDB" id="T1DUK5"/>
<dbReference type="Gene3D" id="3.40.50.11670">
    <property type="entry name" value="DNA replication regulator HobA"/>
    <property type="match status" value="1"/>
</dbReference>
<protein>
    <recommendedName>
        <fullName evidence="3">DnaA initiator-associating factor for replication initiation HobA</fullName>
    </recommendedName>
</protein>
<dbReference type="OrthoDB" id="5329076at2"/>
<dbReference type="Proteomes" id="UP000018143">
    <property type="component" value="Unassembled WGS sequence"/>
</dbReference>
<sequence>MNTLDFREWLLDSIRQDYKKWTLDRSWLEENRNPWADTAIYAIRHILNGGSLIIATDEKRAWFESYALSKFFQSGQNRPLLPIFSLNKILPPDFVIHKSNIQNIYNMLHIAYNKYMFWYIGQVNNDIAHLCLGQDFTLVWSFDEGIKNSFYLRSNDPFLDIKIIEMLDLFEKAIYAVILEQVVLE</sequence>
<evidence type="ECO:0000313" key="1">
    <source>
        <dbReference type="EMBL" id="GAD17928.1"/>
    </source>
</evidence>
<dbReference type="STRING" id="1325130.HFN_1487"/>
<dbReference type="InterPro" id="IPR038381">
    <property type="entry name" value="HobA_sf"/>
</dbReference>
<gene>
    <name evidence="1" type="ORF">HFN_1487</name>
</gene>
<evidence type="ECO:0008006" key="3">
    <source>
        <dbReference type="Google" id="ProtNLM"/>
    </source>
</evidence>
<accession>T1DUK5</accession>
<dbReference type="RefSeq" id="WP_023946092.1">
    <property type="nucleotide sequence ID" value="NZ_BASD01000003.1"/>
</dbReference>
<dbReference type="Pfam" id="PF12163">
    <property type="entry name" value="HobA"/>
    <property type="match status" value="1"/>
</dbReference>
<comment type="caution">
    <text evidence="1">The sequence shown here is derived from an EMBL/GenBank/DDBJ whole genome shotgun (WGS) entry which is preliminary data.</text>
</comment>
<dbReference type="eggNOG" id="ENOG5032FNN">
    <property type="taxonomic scope" value="Bacteria"/>
</dbReference>
<organism evidence="1 2">
    <name type="scientific">Helicobacter fennelliae MRY12-0050</name>
    <dbReference type="NCBI Taxonomy" id="1325130"/>
    <lineage>
        <taxon>Bacteria</taxon>
        <taxon>Pseudomonadati</taxon>
        <taxon>Campylobacterota</taxon>
        <taxon>Epsilonproteobacteria</taxon>
        <taxon>Campylobacterales</taxon>
        <taxon>Helicobacteraceae</taxon>
        <taxon>Helicobacter</taxon>
    </lineage>
</organism>
<proteinExistence type="predicted"/>
<dbReference type="InterPro" id="IPR021011">
    <property type="entry name" value="HobA"/>
</dbReference>